<dbReference type="AlphaFoldDB" id="A0A1M7SGX4"/>
<organism evidence="2 3">
    <name type="scientific">Desulfovibrio litoralis DSM 11393</name>
    <dbReference type="NCBI Taxonomy" id="1121455"/>
    <lineage>
        <taxon>Bacteria</taxon>
        <taxon>Pseudomonadati</taxon>
        <taxon>Thermodesulfobacteriota</taxon>
        <taxon>Desulfovibrionia</taxon>
        <taxon>Desulfovibrionales</taxon>
        <taxon>Desulfovibrionaceae</taxon>
        <taxon>Desulfovibrio</taxon>
    </lineage>
</organism>
<keyword evidence="1" id="KW-1133">Transmembrane helix</keyword>
<proteinExistence type="predicted"/>
<feature type="transmembrane region" description="Helical" evidence="1">
    <location>
        <begin position="84"/>
        <end position="104"/>
    </location>
</feature>
<feature type="transmembrane region" description="Helical" evidence="1">
    <location>
        <begin position="6"/>
        <end position="26"/>
    </location>
</feature>
<accession>A0A1M7SGX4</accession>
<protein>
    <submittedName>
        <fullName evidence="2">Uncharacterized protein</fullName>
    </submittedName>
</protein>
<name>A0A1M7SGX4_9BACT</name>
<evidence type="ECO:0000313" key="2">
    <source>
        <dbReference type="EMBL" id="SHN57700.1"/>
    </source>
</evidence>
<dbReference type="Proteomes" id="UP000186469">
    <property type="component" value="Unassembled WGS sequence"/>
</dbReference>
<keyword evidence="3" id="KW-1185">Reference proteome</keyword>
<feature type="transmembrane region" description="Helical" evidence="1">
    <location>
        <begin position="38"/>
        <end position="64"/>
    </location>
</feature>
<keyword evidence="1" id="KW-0472">Membrane</keyword>
<dbReference type="EMBL" id="FRDI01000003">
    <property type="protein sequence ID" value="SHN57700.1"/>
    <property type="molecule type" value="Genomic_DNA"/>
</dbReference>
<gene>
    <name evidence="2" type="ORF">SAMN02745728_00937</name>
</gene>
<sequence length="110" mass="12689">MKLFAKSLKVIWILCSLIVLAVTLFYASPNTPNDIFIFLWYGMGVLTFPSNFLVAGLLVGLILIEEQTGIQFLTDSNYVGLSSFWLALFIVGYIQWFVLVPWLWHKIRKR</sequence>
<keyword evidence="1" id="KW-0812">Transmembrane</keyword>
<dbReference type="RefSeq" id="WP_072696611.1">
    <property type="nucleotide sequence ID" value="NZ_FRDI01000003.1"/>
</dbReference>
<evidence type="ECO:0000313" key="3">
    <source>
        <dbReference type="Proteomes" id="UP000186469"/>
    </source>
</evidence>
<dbReference type="STRING" id="1121455.SAMN02745728_00937"/>
<evidence type="ECO:0000256" key="1">
    <source>
        <dbReference type="SAM" id="Phobius"/>
    </source>
</evidence>
<reference evidence="2 3" key="1">
    <citation type="submission" date="2016-12" db="EMBL/GenBank/DDBJ databases">
        <authorList>
            <person name="Song W.-J."/>
            <person name="Kurnit D.M."/>
        </authorList>
    </citation>
    <scope>NUCLEOTIDE SEQUENCE [LARGE SCALE GENOMIC DNA]</scope>
    <source>
        <strain evidence="2 3">DSM 11393</strain>
    </source>
</reference>